<evidence type="ECO:0000313" key="1">
    <source>
        <dbReference type="EMBL" id="QDT53012.1"/>
    </source>
</evidence>
<gene>
    <name evidence="1" type="ORF">Pan44_10270</name>
</gene>
<keyword evidence="2" id="KW-1185">Reference proteome</keyword>
<dbReference type="PANTHER" id="PTHR39206">
    <property type="entry name" value="SLL8004 PROTEIN"/>
    <property type="match status" value="1"/>
</dbReference>
<dbReference type="AlphaFoldDB" id="A0A517SA64"/>
<dbReference type="EMBL" id="CP036271">
    <property type="protein sequence ID" value="QDT53012.1"/>
    <property type="molecule type" value="Genomic_DNA"/>
</dbReference>
<dbReference type="Proteomes" id="UP000315700">
    <property type="component" value="Chromosome"/>
</dbReference>
<name>A0A517SA64_9PLAN</name>
<evidence type="ECO:0000313" key="2">
    <source>
        <dbReference type="Proteomes" id="UP000315700"/>
    </source>
</evidence>
<organism evidence="1 2">
    <name type="scientific">Caulifigura coniformis</name>
    <dbReference type="NCBI Taxonomy" id="2527983"/>
    <lineage>
        <taxon>Bacteria</taxon>
        <taxon>Pseudomonadati</taxon>
        <taxon>Planctomycetota</taxon>
        <taxon>Planctomycetia</taxon>
        <taxon>Planctomycetales</taxon>
        <taxon>Planctomycetaceae</taxon>
        <taxon>Caulifigura</taxon>
    </lineage>
</organism>
<dbReference type="PANTHER" id="PTHR39206:SF1">
    <property type="entry name" value="SLL8004 PROTEIN"/>
    <property type="match status" value="1"/>
</dbReference>
<reference evidence="1 2" key="1">
    <citation type="submission" date="2019-02" db="EMBL/GenBank/DDBJ databases">
        <title>Deep-cultivation of Planctomycetes and their phenomic and genomic characterization uncovers novel biology.</title>
        <authorList>
            <person name="Wiegand S."/>
            <person name="Jogler M."/>
            <person name="Boedeker C."/>
            <person name="Pinto D."/>
            <person name="Vollmers J."/>
            <person name="Rivas-Marin E."/>
            <person name="Kohn T."/>
            <person name="Peeters S.H."/>
            <person name="Heuer A."/>
            <person name="Rast P."/>
            <person name="Oberbeckmann S."/>
            <person name="Bunk B."/>
            <person name="Jeske O."/>
            <person name="Meyerdierks A."/>
            <person name="Storesund J.E."/>
            <person name="Kallscheuer N."/>
            <person name="Luecker S."/>
            <person name="Lage O.M."/>
            <person name="Pohl T."/>
            <person name="Merkel B.J."/>
            <person name="Hornburger P."/>
            <person name="Mueller R.-W."/>
            <person name="Bruemmer F."/>
            <person name="Labrenz M."/>
            <person name="Spormann A.M."/>
            <person name="Op den Camp H."/>
            <person name="Overmann J."/>
            <person name="Amann R."/>
            <person name="Jetten M.S.M."/>
            <person name="Mascher T."/>
            <person name="Medema M.H."/>
            <person name="Devos D.P."/>
            <person name="Kaster A.-K."/>
            <person name="Ovreas L."/>
            <person name="Rohde M."/>
            <person name="Galperin M.Y."/>
            <person name="Jogler C."/>
        </authorList>
    </citation>
    <scope>NUCLEOTIDE SEQUENCE [LARGE SCALE GENOMIC DNA]</scope>
    <source>
        <strain evidence="1 2">Pan44</strain>
    </source>
</reference>
<proteinExistence type="predicted"/>
<dbReference type="InterPro" id="IPR027417">
    <property type="entry name" value="P-loop_NTPase"/>
</dbReference>
<dbReference type="SUPFAM" id="SSF52540">
    <property type="entry name" value="P-loop containing nucleoside triphosphate hydrolases"/>
    <property type="match status" value="1"/>
</dbReference>
<dbReference type="KEGG" id="ccos:Pan44_10270"/>
<dbReference type="Gene3D" id="3.40.50.300">
    <property type="entry name" value="P-loop containing nucleotide triphosphate hydrolases"/>
    <property type="match status" value="1"/>
</dbReference>
<sequence length="236" mass="25831">MIAGPNGSGKSTFKAELPPELLGVYVNPDDIQKELATTGRLALSAFGITTSPDELKDFLAKSELLDPIQRDSLLTSLAVDHQLLTLPPALADGYLASVLSDWLRRKLIAAKLSFTFETVMSSKDKVALLDLAKAHGFRTYLYYIATEDPAINVSRVHNRVVLGGHTVPEDKILARYARSLDLLFDAIRKTDRAYLFDNSGSQPLLLAEITGGDELILRTEAVPSWLQDAVLSKLPP</sequence>
<dbReference type="InParanoid" id="A0A517SA64"/>
<protein>
    <submittedName>
        <fullName evidence="1">Zeta toxin</fullName>
    </submittedName>
</protein>
<accession>A0A517SA64</accession>
<dbReference type="OrthoDB" id="9791543at2"/>